<evidence type="ECO:0000313" key="4">
    <source>
        <dbReference type="Proteomes" id="UP000327044"/>
    </source>
</evidence>
<accession>A0A5N4B7I5</accession>
<dbReference type="EMBL" id="VVIM01000001">
    <property type="protein sequence ID" value="KAB0805554.1"/>
    <property type="molecule type" value="Genomic_DNA"/>
</dbReference>
<organism evidence="2 4">
    <name type="scientific">Photinus pyralis</name>
    <name type="common">Common eastern firefly</name>
    <name type="synonym">Lampyris pyralis</name>
    <dbReference type="NCBI Taxonomy" id="7054"/>
    <lineage>
        <taxon>Eukaryota</taxon>
        <taxon>Metazoa</taxon>
        <taxon>Ecdysozoa</taxon>
        <taxon>Arthropoda</taxon>
        <taxon>Hexapoda</taxon>
        <taxon>Insecta</taxon>
        <taxon>Pterygota</taxon>
        <taxon>Neoptera</taxon>
        <taxon>Endopterygota</taxon>
        <taxon>Coleoptera</taxon>
        <taxon>Polyphaga</taxon>
        <taxon>Elateriformia</taxon>
        <taxon>Elateroidea</taxon>
        <taxon>Lampyridae</taxon>
        <taxon>Lampyrinae</taxon>
        <taxon>Photinus</taxon>
    </lineage>
</organism>
<dbReference type="InParanoid" id="A0A5N4B7I5"/>
<keyword evidence="4" id="KW-1185">Reference proteome</keyword>
<comment type="caution">
    <text evidence="2">The sequence shown here is derived from an EMBL/GenBank/DDBJ whole genome shotgun (WGS) entry which is preliminary data.</text>
</comment>
<reference evidence="2" key="2">
    <citation type="submission" date="2019-08" db="EMBL/GenBank/DDBJ databases">
        <authorList>
            <consortium name="Photinus pyralis genome working group"/>
            <person name="Fallon T.R."/>
            <person name="Sander Lower S.E."/>
            <person name="Weng J.-K."/>
        </authorList>
    </citation>
    <scope>NUCLEOTIDE SEQUENCE</scope>
    <source>
        <strain evidence="2">1611_PpyrPB1</strain>
        <tissue evidence="2">Whole body</tissue>
    </source>
</reference>
<evidence type="ECO:0000313" key="3">
    <source>
        <dbReference type="EMBL" id="KAB0805554.1"/>
    </source>
</evidence>
<proteinExistence type="predicted"/>
<sequence length="581" mass="68196">MDDIKCRFKESKSVVELLASNTWSNVSQNYQRAHQKLLAKEEMLQDDFLHEVRTPLRVRDVIPESRLAQYCNSEYGEWEECYKDTSKLSIFCSCVNDDESRQEPWMLPEVEEAFVSLAYTPSVEEIELVQFQKSHKCKLPDNFRKFPFYASFSEAEDASAREELMEHKPVELTVETFEEMILRLKIRCDAVKHLWSRYSQAKSEDEIEEKQILKSRFGNTFAVEKKNDHEVSPDWILDKCHIRRMDFSNLQYLSDTIRALKGHYFHLEKFSRVSETDVKDTTPTTRRLYSDVLRENHHECLAPLVEEPLYSQAKRSCMEEPLSSDFFMEPPPTCSTGIYTNYYENVTASKNCSYENTYCAHTYGNVYCHNSQNTNLHNSYMHKELVYSNFYQHSSLSRQSYTPTWFAPTRNPPVFASPPLPYLTAQPSRSNQPYPMFYLRTPNVQTYHYSQNPQQWATSSTQQFSSDPQCVGNYGKVKTKSVPDAMKRHASYEFTSQDKRLTVKPALSTSSLEHRGDSNRVLPVSSSLSEDLERQALEQYQNSNENLYRELEKQAEEQYDHDDPMENDLRSPYLNRYRVRR</sequence>
<protein>
    <submittedName>
        <fullName evidence="2">Uncharacterized protein</fullName>
    </submittedName>
</protein>
<evidence type="ECO:0000313" key="2">
    <source>
        <dbReference type="EMBL" id="KAB0805536.1"/>
    </source>
</evidence>
<gene>
    <name evidence="2" type="ORF">PPYR_02506</name>
    <name evidence="3" type="ORF">PPYR_02524</name>
</gene>
<dbReference type="OrthoDB" id="6598508at2759"/>
<dbReference type="Proteomes" id="UP000327044">
    <property type="component" value="Unassembled WGS sequence"/>
</dbReference>
<reference evidence="2 4" key="1">
    <citation type="journal article" date="2018" name="Elife">
        <title>Firefly genomes illuminate parallel origins of bioluminescence in beetles.</title>
        <authorList>
            <person name="Fallon T.R."/>
            <person name="Lower S.E."/>
            <person name="Chang C.H."/>
            <person name="Bessho-Uehara M."/>
            <person name="Martin G.J."/>
            <person name="Bewick A.J."/>
            <person name="Behringer M."/>
            <person name="Debat H.J."/>
            <person name="Wong I."/>
            <person name="Day J.C."/>
            <person name="Suvorov A."/>
            <person name="Silva C.J."/>
            <person name="Stanger-Hall K.F."/>
            <person name="Hall D.W."/>
            <person name="Schmitz R.J."/>
            <person name="Nelson D.R."/>
            <person name="Lewis S.M."/>
            <person name="Shigenobu S."/>
            <person name="Bybee S.M."/>
            <person name="Larracuente A.M."/>
            <person name="Oba Y."/>
            <person name="Weng J.K."/>
        </authorList>
    </citation>
    <scope>NUCLEOTIDE SEQUENCE [LARGE SCALE GENOMIC DNA]</scope>
    <source>
        <strain evidence="2">1611_PpyrPB1</strain>
        <tissue evidence="2">Whole body</tissue>
    </source>
</reference>
<evidence type="ECO:0000256" key="1">
    <source>
        <dbReference type="SAM" id="Coils"/>
    </source>
</evidence>
<feature type="coiled-coil region" evidence="1">
    <location>
        <begin position="530"/>
        <end position="557"/>
    </location>
</feature>
<dbReference type="AlphaFoldDB" id="A0A5N4B7I5"/>
<name>A0A5N4B7I5_PHOPY</name>
<dbReference type="EMBL" id="VVIM01000001">
    <property type="protein sequence ID" value="KAB0805536.1"/>
    <property type="molecule type" value="Genomic_DNA"/>
</dbReference>
<keyword evidence="1" id="KW-0175">Coiled coil</keyword>